<gene>
    <name evidence="3" type="ORF">GAH_01659</name>
</gene>
<proteinExistence type="predicted"/>
<evidence type="ECO:0000313" key="4">
    <source>
        <dbReference type="Proteomes" id="UP000034723"/>
    </source>
</evidence>
<keyword evidence="1" id="KW-1133">Transmembrane helix</keyword>
<dbReference type="InParanoid" id="A0A0F7IF45"/>
<dbReference type="HOGENOM" id="CLU_159099_3_2_2"/>
<dbReference type="EMBL" id="CP011267">
    <property type="protein sequence ID" value="AKG91055.1"/>
    <property type="molecule type" value="Genomic_DNA"/>
</dbReference>
<dbReference type="InterPro" id="IPR018649">
    <property type="entry name" value="SHOCT"/>
</dbReference>
<organism evidence="3 4">
    <name type="scientific">Geoglobus ahangari</name>
    <dbReference type="NCBI Taxonomy" id="113653"/>
    <lineage>
        <taxon>Archaea</taxon>
        <taxon>Methanobacteriati</taxon>
        <taxon>Methanobacteriota</taxon>
        <taxon>Archaeoglobi</taxon>
        <taxon>Archaeoglobales</taxon>
        <taxon>Archaeoglobaceae</taxon>
        <taxon>Geoglobus</taxon>
    </lineage>
</organism>
<dbReference type="GeneID" id="71811887"/>
<reference evidence="3 4" key="1">
    <citation type="submission" date="2015-04" db="EMBL/GenBank/DDBJ databases">
        <title>The complete genome sequence of the hyperthermophilic, obligate iron-reducing archaeon Geoglobus ahangari strain 234T.</title>
        <authorList>
            <person name="Manzella M.P."/>
            <person name="Holmes D.E."/>
            <person name="Rocheleau J.M."/>
            <person name="Chung A."/>
            <person name="Reguera G."/>
            <person name="Kashefi K."/>
        </authorList>
    </citation>
    <scope>NUCLEOTIDE SEQUENCE [LARGE SCALE GENOMIC DNA]</scope>
    <source>
        <strain evidence="3 4">234</strain>
    </source>
</reference>
<keyword evidence="4" id="KW-1185">Reference proteome</keyword>
<feature type="transmembrane region" description="Helical" evidence="1">
    <location>
        <begin position="44"/>
        <end position="66"/>
    </location>
</feature>
<evidence type="ECO:0000259" key="2">
    <source>
        <dbReference type="Pfam" id="PF09851"/>
    </source>
</evidence>
<sequence>MEAYHMWPFGFGFFGFSMVFWWVLWIIVAYLVYQDAEKRGMNGLLWFILVLIPMAGIIFLLVYLAIRDQHRAEEKGERSKALEILKERYAKGEITKEEFERMKSELEE</sequence>
<evidence type="ECO:0000313" key="3">
    <source>
        <dbReference type="EMBL" id="AKG91055.1"/>
    </source>
</evidence>
<keyword evidence="1" id="KW-0812">Transmembrane</keyword>
<name>A0A0F7IF45_9EURY</name>
<dbReference type="Pfam" id="PF09851">
    <property type="entry name" value="SHOCT"/>
    <property type="match status" value="1"/>
</dbReference>
<dbReference type="RefSeq" id="WP_052747825.1">
    <property type="nucleotide sequence ID" value="NZ_CP011267.1"/>
</dbReference>
<feature type="domain" description="SHOCT" evidence="2">
    <location>
        <begin position="81"/>
        <end position="106"/>
    </location>
</feature>
<dbReference type="AlphaFoldDB" id="A0A0F7IF45"/>
<dbReference type="STRING" id="113653.GAH_01659"/>
<dbReference type="KEGG" id="gah:GAH_01659"/>
<keyword evidence="1" id="KW-0472">Membrane</keyword>
<dbReference type="PATRIC" id="fig|113653.22.peg.1633"/>
<feature type="transmembrane region" description="Helical" evidence="1">
    <location>
        <begin position="6"/>
        <end position="32"/>
    </location>
</feature>
<protein>
    <submittedName>
        <fullName evidence="3">Short C-terminal domain</fullName>
    </submittedName>
</protein>
<accession>A0A0F7IF45</accession>
<dbReference type="Proteomes" id="UP000034723">
    <property type="component" value="Chromosome"/>
</dbReference>
<evidence type="ECO:0000256" key="1">
    <source>
        <dbReference type="SAM" id="Phobius"/>
    </source>
</evidence>